<dbReference type="EnsemblMetazoa" id="XM_019915779.1">
    <property type="protein sequence ID" value="XP_019771338.1"/>
    <property type="gene ID" value="LOC109545233"/>
</dbReference>
<gene>
    <name evidence="2" type="primary">109545233</name>
</gene>
<proteinExistence type="predicted"/>
<dbReference type="Pfam" id="PF15882">
    <property type="entry name" value="DUF4735"/>
    <property type="match status" value="1"/>
</dbReference>
<keyword evidence="1" id="KW-0732">Signal</keyword>
<dbReference type="AlphaFoldDB" id="A0AAR5QDN7"/>
<dbReference type="EnsemblMetazoa" id="XM_019915780.1">
    <property type="protein sequence ID" value="XP_019771339.1"/>
    <property type="gene ID" value="LOC109545233"/>
</dbReference>
<dbReference type="PANTHER" id="PTHR33539">
    <property type="entry name" value="UPF0764 PROTEIN C16ORF89"/>
    <property type="match status" value="1"/>
</dbReference>
<protein>
    <submittedName>
        <fullName evidence="2">Uncharacterized protein</fullName>
    </submittedName>
</protein>
<name>A0AAR5QDN7_DENPD</name>
<evidence type="ECO:0000313" key="2">
    <source>
        <dbReference type="EnsemblMetazoa" id="XP_019771340.1"/>
    </source>
</evidence>
<evidence type="ECO:0000313" key="3">
    <source>
        <dbReference type="Proteomes" id="UP000019118"/>
    </source>
</evidence>
<dbReference type="GO" id="GO:0005829">
    <property type="term" value="C:cytosol"/>
    <property type="evidence" value="ECO:0007669"/>
    <property type="project" value="TreeGrafter"/>
</dbReference>
<sequence length="337" mass="38589">MLQKVVLVSLLVCCQHATAYKKLDFKLITAVRHGLDRSLDYINDNVYRVNVDCVLGVAFVRGFMRAAFKNGTHIMDNSSERLLDKCEGIIAKSKWRFWDDFQNGRNWSKFELLRLNNIQKVSSLEFKHLVEADIWSKPMSFEKRLILLPSWSPNSGPLVSPNSDKCLQEIINSSISLQDVSAPCAVSTDCWNLFFRNGAGSGYYLTHKLLLLQIARARNCWLSPATFQRQTREICSAIMSEIINANSKASIEEMFDLFLEQVLLCGYEGFSEFIQNDWLFHILKSQRFSGCFVDHLTDELKSRIKRDVNYFEDGCNDHTTGLGAAVLGLYYVYIVNE</sequence>
<dbReference type="EnsemblMetazoa" id="XM_019915782.1">
    <property type="protein sequence ID" value="XP_019771341.1"/>
    <property type="gene ID" value="LOC109545233"/>
</dbReference>
<reference evidence="2" key="2">
    <citation type="submission" date="2024-08" db="UniProtKB">
        <authorList>
            <consortium name="EnsemblMetazoa"/>
        </authorList>
    </citation>
    <scope>IDENTIFICATION</scope>
</reference>
<evidence type="ECO:0000256" key="1">
    <source>
        <dbReference type="SAM" id="SignalP"/>
    </source>
</evidence>
<feature type="chain" id="PRO_5044712678" evidence="1">
    <location>
        <begin position="20"/>
        <end position="337"/>
    </location>
</feature>
<dbReference type="GO" id="GO:0016020">
    <property type="term" value="C:membrane"/>
    <property type="evidence" value="ECO:0007669"/>
    <property type="project" value="TreeGrafter"/>
</dbReference>
<feature type="signal peptide" evidence="1">
    <location>
        <begin position="1"/>
        <end position="19"/>
    </location>
</feature>
<accession>A0AAR5QDN7</accession>
<organism evidence="2 3">
    <name type="scientific">Dendroctonus ponderosae</name>
    <name type="common">Mountain pine beetle</name>
    <dbReference type="NCBI Taxonomy" id="77166"/>
    <lineage>
        <taxon>Eukaryota</taxon>
        <taxon>Metazoa</taxon>
        <taxon>Ecdysozoa</taxon>
        <taxon>Arthropoda</taxon>
        <taxon>Hexapoda</taxon>
        <taxon>Insecta</taxon>
        <taxon>Pterygota</taxon>
        <taxon>Neoptera</taxon>
        <taxon>Endopterygota</taxon>
        <taxon>Coleoptera</taxon>
        <taxon>Polyphaga</taxon>
        <taxon>Cucujiformia</taxon>
        <taxon>Curculionidae</taxon>
        <taxon>Scolytinae</taxon>
        <taxon>Dendroctonus</taxon>
    </lineage>
</organism>
<dbReference type="PANTHER" id="PTHR33539:SF1">
    <property type="entry name" value="UPF0764 PROTEIN C16ORF89"/>
    <property type="match status" value="1"/>
</dbReference>
<dbReference type="Proteomes" id="UP000019118">
    <property type="component" value="Unassembled WGS sequence"/>
</dbReference>
<keyword evidence="3" id="KW-1185">Reference proteome</keyword>
<dbReference type="InterPro" id="IPR031751">
    <property type="entry name" value="DUF4735"/>
</dbReference>
<dbReference type="EnsemblMetazoa" id="XM_019915781.1">
    <property type="protein sequence ID" value="XP_019771340.1"/>
    <property type="gene ID" value="LOC109545233"/>
</dbReference>
<reference evidence="3" key="1">
    <citation type="journal article" date="2013" name="Genome Biol.">
        <title>Draft genome of the mountain pine beetle, Dendroctonus ponderosae Hopkins, a major forest pest.</title>
        <authorList>
            <person name="Keeling C.I."/>
            <person name="Yuen M.M."/>
            <person name="Liao N.Y."/>
            <person name="Docking T.R."/>
            <person name="Chan S.K."/>
            <person name="Taylor G.A."/>
            <person name="Palmquist D.L."/>
            <person name="Jackman S.D."/>
            <person name="Nguyen A."/>
            <person name="Li M."/>
            <person name="Henderson H."/>
            <person name="Janes J.K."/>
            <person name="Zhao Y."/>
            <person name="Pandoh P."/>
            <person name="Moore R."/>
            <person name="Sperling F.A."/>
            <person name="Huber D.P."/>
            <person name="Birol I."/>
            <person name="Jones S.J."/>
            <person name="Bohlmann J."/>
        </authorList>
    </citation>
    <scope>NUCLEOTIDE SEQUENCE</scope>
</reference>